<dbReference type="Gene3D" id="1.10.510.10">
    <property type="entry name" value="Transferase(Phosphotransferase) domain 1"/>
    <property type="match status" value="1"/>
</dbReference>
<keyword evidence="2" id="KW-0723">Serine/threonine-protein kinase</keyword>
<protein>
    <submittedName>
        <fullName evidence="2">Serine/threonine protein kinase</fullName>
    </submittedName>
</protein>
<accession>A0A2M9C7H7</accession>
<evidence type="ECO:0000259" key="1">
    <source>
        <dbReference type="PROSITE" id="PS50011"/>
    </source>
</evidence>
<name>A0A2M9C7H7_9FLAO</name>
<dbReference type="InterPro" id="IPR011009">
    <property type="entry name" value="Kinase-like_dom_sf"/>
</dbReference>
<dbReference type="GO" id="GO:0005524">
    <property type="term" value="F:ATP binding"/>
    <property type="evidence" value="ECO:0007669"/>
    <property type="project" value="InterPro"/>
</dbReference>
<proteinExistence type="predicted"/>
<dbReference type="RefSeq" id="WP_100375525.1">
    <property type="nucleotide sequence ID" value="NZ_PGFD01000001.1"/>
</dbReference>
<dbReference type="PROSITE" id="PS00108">
    <property type="entry name" value="PROTEIN_KINASE_ST"/>
    <property type="match status" value="1"/>
</dbReference>
<reference evidence="2 3" key="1">
    <citation type="submission" date="2017-11" db="EMBL/GenBank/DDBJ databases">
        <title>Genomic Encyclopedia of Archaeal and Bacterial Type Strains, Phase II (KMG-II): From Individual Species to Whole Genera.</title>
        <authorList>
            <person name="Goeker M."/>
        </authorList>
    </citation>
    <scope>NUCLEOTIDE SEQUENCE [LARGE SCALE GENOMIC DNA]</scope>
    <source>
        <strain evidence="2 3">DSM 27617</strain>
    </source>
</reference>
<dbReference type="PANTHER" id="PTHR44167:SF24">
    <property type="entry name" value="SERINE_THREONINE-PROTEIN KINASE CHK2"/>
    <property type="match status" value="1"/>
</dbReference>
<keyword evidence="3" id="KW-1185">Reference proteome</keyword>
<dbReference type="SUPFAM" id="SSF56112">
    <property type="entry name" value="Protein kinase-like (PK-like)"/>
    <property type="match status" value="1"/>
</dbReference>
<keyword evidence="2" id="KW-0808">Transferase</keyword>
<comment type="caution">
    <text evidence="2">The sequence shown here is derived from an EMBL/GenBank/DDBJ whole genome shotgun (WGS) entry which is preliminary data.</text>
</comment>
<dbReference type="SMART" id="SM00220">
    <property type="entry name" value="S_TKc"/>
    <property type="match status" value="1"/>
</dbReference>
<sequence>MLTENLQKKYNLIKEYAEGGQSVTFLVEKDSIKYIIKIPKSVSLSKERRFRLEREIKALELMNGFGVPKLHDYSSEEEVYIVMDFISGLTLNEFVEKNTLDLKTSVLIVTSLCEIIEEAHKIGLYHRDLKPDNIIIENTTNRPFIIDFGICWLDDNSSFKTKKGIELGNRFLRLPELAKGTDVTVSASDITFLVGILFYLVTKHQPNILLNEEGLQPHKRSEVRDLEVLSNNILKKIFDKGFTYEVSLRYSTASELKEDLNKILLPMTTENLDFDASKKLDELFNDEFYKKKRANIEIIKECHNLFLSNYQQSLNASLNYGGNNANFSEETRSVETSMFVVQRGTSEPNVRFYLVSKFNDNFDIVYLTYGTETFNDQVSHTIKETTKMETLYPEIGKLLAENTMNELLPKIQSGLR</sequence>
<dbReference type="Proteomes" id="UP000228740">
    <property type="component" value="Unassembled WGS sequence"/>
</dbReference>
<dbReference type="InterPro" id="IPR008271">
    <property type="entry name" value="Ser/Thr_kinase_AS"/>
</dbReference>
<dbReference type="OrthoDB" id="9813021at2"/>
<dbReference type="InterPro" id="IPR000719">
    <property type="entry name" value="Prot_kinase_dom"/>
</dbReference>
<feature type="domain" description="Protein kinase" evidence="1">
    <location>
        <begin position="10"/>
        <end position="284"/>
    </location>
</feature>
<dbReference type="PROSITE" id="PS50011">
    <property type="entry name" value="PROTEIN_KINASE_DOM"/>
    <property type="match status" value="1"/>
</dbReference>
<dbReference type="GO" id="GO:0005737">
    <property type="term" value="C:cytoplasm"/>
    <property type="evidence" value="ECO:0007669"/>
    <property type="project" value="TreeGrafter"/>
</dbReference>
<dbReference type="PANTHER" id="PTHR44167">
    <property type="entry name" value="OVARIAN-SPECIFIC SERINE/THREONINE-PROTEIN KINASE LOK-RELATED"/>
    <property type="match status" value="1"/>
</dbReference>
<organism evidence="2 3">
    <name type="scientific">Chryseobacterium geocarposphaerae</name>
    <dbReference type="NCBI Taxonomy" id="1416776"/>
    <lineage>
        <taxon>Bacteria</taxon>
        <taxon>Pseudomonadati</taxon>
        <taxon>Bacteroidota</taxon>
        <taxon>Flavobacteriia</taxon>
        <taxon>Flavobacteriales</taxon>
        <taxon>Weeksellaceae</taxon>
        <taxon>Chryseobacterium group</taxon>
        <taxon>Chryseobacterium</taxon>
    </lineage>
</organism>
<evidence type="ECO:0000313" key="3">
    <source>
        <dbReference type="Proteomes" id="UP000228740"/>
    </source>
</evidence>
<dbReference type="Pfam" id="PF00069">
    <property type="entry name" value="Pkinase"/>
    <property type="match status" value="1"/>
</dbReference>
<dbReference type="GO" id="GO:0004674">
    <property type="term" value="F:protein serine/threonine kinase activity"/>
    <property type="evidence" value="ECO:0007669"/>
    <property type="project" value="UniProtKB-KW"/>
</dbReference>
<keyword evidence="2" id="KW-0418">Kinase</keyword>
<dbReference type="AlphaFoldDB" id="A0A2M9C7H7"/>
<gene>
    <name evidence="2" type="ORF">CLV73_0765</name>
</gene>
<evidence type="ECO:0000313" key="2">
    <source>
        <dbReference type="EMBL" id="PJJ66773.1"/>
    </source>
</evidence>
<dbReference type="EMBL" id="PGFD01000001">
    <property type="protein sequence ID" value="PJJ66773.1"/>
    <property type="molecule type" value="Genomic_DNA"/>
</dbReference>